<dbReference type="PANTHER" id="PTHR43223">
    <property type="entry name" value="ALKYL/ARYL-SULFATASE"/>
    <property type="match status" value="1"/>
</dbReference>
<dbReference type="InterPro" id="IPR029228">
    <property type="entry name" value="Alkyl_sulf_dimr"/>
</dbReference>
<dbReference type="EMBL" id="CP012159">
    <property type="protein sequence ID" value="AKT41617.1"/>
    <property type="molecule type" value="Genomic_DNA"/>
</dbReference>
<dbReference type="PANTHER" id="PTHR43223:SF1">
    <property type="entry name" value="ALKYL_ARYL-SULFATASE BDS1"/>
    <property type="match status" value="1"/>
</dbReference>
<keyword evidence="3" id="KW-0862">Zinc</keyword>
<evidence type="ECO:0000256" key="2">
    <source>
        <dbReference type="ARBA" id="ARBA00022801"/>
    </source>
</evidence>
<name>A0A0K1ELT4_CHOCO</name>
<dbReference type="GO" id="GO:0018741">
    <property type="term" value="F:linear primary-alkylsulfatase activity"/>
    <property type="evidence" value="ECO:0007669"/>
    <property type="project" value="InterPro"/>
</dbReference>
<dbReference type="InterPro" id="IPR052195">
    <property type="entry name" value="Bact_Alkyl/Aryl-Sulfatase"/>
</dbReference>
<dbReference type="RefSeq" id="WP_063796365.1">
    <property type="nucleotide sequence ID" value="NZ_CP012159.1"/>
</dbReference>
<dbReference type="Gene3D" id="3.30.1050.10">
    <property type="entry name" value="SCP2 sterol-binding domain"/>
    <property type="match status" value="1"/>
</dbReference>
<keyword evidence="7" id="KW-1185">Reference proteome</keyword>
<dbReference type="SUPFAM" id="SSF55718">
    <property type="entry name" value="SCP-like"/>
    <property type="match status" value="1"/>
</dbReference>
<organism evidence="6 7">
    <name type="scientific">Chondromyces crocatus</name>
    <dbReference type="NCBI Taxonomy" id="52"/>
    <lineage>
        <taxon>Bacteria</taxon>
        <taxon>Pseudomonadati</taxon>
        <taxon>Myxococcota</taxon>
        <taxon>Polyangia</taxon>
        <taxon>Polyangiales</taxon>
        <taxon>Polyangiaceae</taxon>
        <taxon>Chondromyces</taxon>
    </lineage>
</organism>
<dbReference type="CDD" id="cd07710">
    <property type="entry name" value="arylsulfatase_Sdsa1-like_MBL-fold"/>
    <property type="match status" value="1"/>
</dbReference>
<dbReference type="GO" id="GO:0046872">
    <property type="term" value="F:metal ion binding"/>
    <property type="evidence" value="ECO:0007669"/>
    <property type="project" value="UniProtKB-KW"/>
</dbReference>
<evidence type="ECO:0000259" key="5">
    <source>
        <dbReference type="SMART" id="SM00849"/>
    </source>
</evidence>
<dbReference type="FunFam" id="3.60.15.30:FF:000001">
    <property type="entry name" value="Alkyl/aryl-sulfatase BDS1"/>
    <property type="match status" value="1"/>
</dbReference>
<reference evidence="6 7" key="1">
    <citation type="submission" date="2015-07" db="EMBL/GenBank/DDBJ databases">
        <title>Genome analysis of myxobacterium Chondromyces crocatus Cm c5 reveals a high potential for natural compound synthesis and the genetic basis for the loss of fruiting body formation.</title>
        <authorList>
            <person name="Zaburannyi N."/>
            <person name="Bunk B."/>
            <person name="Maier J."/>
            <person name="Overmann J."/>
            <person name="Mueller R."/>
        </authorList>
    </citation>
    <scope>NUCLEOTIDE SEQUENCE [LARGE SCALE GENOMIC DNA]</scope>
    <source>
        <strain evidence="6 7">Cm c5</strain>
    </source>
</reference>
<dbReference type="Gene3D" id="3.60.15.30">
    <property type="entry name" value="Metallo-beta-lactamase domain"/>
    <property type="match status" value="1"/>
</dbReference>
<evidence type="ECO:0000256" key="3">
    <source>
        <dbReference type="ARBA" id="ARBA00022833"/>
    </source>
</evidence>
<dbReference type="InterPro" id="IPR001279">
    <property type="entry name" value="Metallo-B-lactamas"/>
</dbReference>
<proteinExistence type="inferred from homology"/>
<sequence>MGTERKDASSFTIDANLQMAAGLNFEDTQSFDDAQKGFVATWQDLTIKNEQGRTVWSLVPYSGQENANAAAPPTVNPSLWRQAKLNTINGLFKVCDGIYQARAFDMSNMTIVEGTTGLIIIDPLISVECARSALQLYRDNRPETAKLDVTAVIYTHSHVDHFGGVDGIMPEDEAKKKAVTIYAPEGFLEHAVSENVYAGCAMGRRAQYMYGPFLQQDDQGQVDTGLGKGQSTGQVSLRAPDVLITSTGQQETIAGLIVTFHMTPGSEAPAEMDFFFEKYKAFCAAENATHNMHNIQTLRGANVRDALAWSKYLGEALELFGKRAQVMFASHHWPIWGQENIASFLGRQRDMYRYLNDQTLRMLNKGYTGIEIAEVFEMPTDLATDWSCRGYYGSTSHNTKAVYDKYLGWFDGDPSNLHRLTPESAAPRYVELMGGADAVIRAAEKAGKEGDYRWGAELLRHVVYADPSNTAAKNLQADMLEQMGYQAENATWRNFFLMGAQELRNGILDVGAAQTSASLVEAMTVDMIFDAIGTLVIGPAAGKTSIVMNWIISDTGETYVVRLSNGALSYVSGKQDASRDVTISLPRDTLDQLMIGQLSPRDLVDLKGVTVTGNLHKLLLFFCLLDGSDPAFPIVTPRSDARAAWSGKDHAEVLLAAVEQLLQHDKIARPRRHFGPLPRGC</sequence>
<evidence type="ECO:0000256" key="4">
    <source>
        <dbReference type="ARBA" id="ARBA00033751"/>
    </source>
</evidence>
<dbReference type="SMART" id="SM00849">
    <property type="entry name" value="Lactamase_B"/>
    <property type="match status" value="1"/>
</dbReference>
<accession>A0A0K1ELT4</accession>
<dbReference type="InterPro" id="IPR036527">
    <property type="entry name" value="SCP2_sterol-bd_dom_sf"/>
</dbReference>
<dbReference type="GO" id="GO:0046983">
    <property type="term" value="F:protein dimerization activity"/>
    <property type="evidence" value="ECO:0007669"/>
    <property type="project" value="InterPro"/>
</dbReference>
<comment type="similarity">
    <text evidence="4">Belongs to the metallo-beta-lactamase superfamily. Type III sulfatase family.</text>
</comment>
<dbReference type="STRING" id="52.CMC5_058240"/>
<dbReference type="PATRIC" id="fig|52.7.peg.6424"/>
<evidence type="ECO:0000313" key="6">
    <source>
        <dbReference type="EMBL" id="AKT41617.1"/>
    </source>
</evidence>
<dbReference type="KEGG" id="ccro:CMC5_058240"/>
<keyword evidence="2" id="KW-0378">Hydrolase</keyword>
<protein>
    <submittedName>
        <fullName evidence="6">Alkyl sulfatase</fullName>
    </submittedName>
</protein>
<dbReference type="Pfam" id="PF00753">
    <property type="entry name" value="Lactamase_B"/>
    <property type="match status" value="1"/>
</dbReference>
<gene>
    <name evidence="6" type="ORF">CMC5_058240</name>
</gene>
<dbReference type="InterPro" id="IPR029229">
    <property type="entry name" value="Alkyl_sulf_C"/>
</dbReference>
<dbReference type="Pfam" id="PF14863">
    <property type="entry name" value="Alkyl_sulf_dimr"/>
    <property type="match status" value="1"/>
</dbReference>
<evidence type="ECO:0000256" key="1">
    <source>
        <dbReference type="ARBA" id="ARBA00022723"/>
    </source>
</evidence>
<feature type="domain" description="Metallo-beta-lactamase" evidence="5">
    <location>
        <begin position="106"/>
        <end position="331"/>
    </location>
</feature>
<dbReference type="GO" id="GO:0018909">
    <property type="term" value="P:dodecyl sulfate metabolic process"/>
    <property type="evidence" value="ECO:0007669"/>
    <property type="project" value="InterPro"/>
</dbReference>
<dbReference type="InterPro" id="IPR036866">
    <property type="entry name" value="RibonucZ/Hydroxyglut_hydro"/>
</dbReference>
<evidence type="ECO:0000313" key="7">
    <source>
        <dbReference type="Proteomes" id="UP000067626"/>
    </source>
</evidence>
<dbReference type="Pfam" id="PF14864">
    <property type="entry name" value="Alkyl_sulf_C"/>
    <property type="match status" value="1"/>
</dbReference>
<dbReference type="InterPro" id="IPR038536">
    <property type="entry name" value="Alkyl/aryl-sulf_dimr_sf"/>
</dbReference>
<dbReference type="InterPro" id="IPR044097">
    <property type="entry name" value="Bds1/SdsA1_MBL-fold"/>
</dbReference>
<dbReference type="Gene3D" id="1.25.40.880">
    <property type="entry name" value="Alkyl sulfatase, dimerisation domain"/>
    <property type="match status" value="1"/>
</dbReference>
<dbReference type="AlphaFoldDB" id="A0A0K1ELT4"/>
<dbReference type="SUPFAM" id="SSF56281">
    <property type="entry name" value="Metallo-hydrolase/oxidoreductase"/>
    <property type="match status" value="1"/>
</dbReference>
<keyword evidence="1" id="KW-0479">Metal-binding</keyword>
<dbReference type="Proteomes" id="UP000067626">
    <property type="component" value="Chromosome"/>
</dbReference>